<proteinExistence type="predicted"/>
<dbReference type="Proteomes" id="UP000095751">
    <property type="component" value="Unassembled WGS sequence"/>
</dbReference>
<dbReference type="OrthoDB" id="330671at2759"/>
<organism evidence="1 2">
    <name type="scientific">Fragilariopsis cylindrus CCMP1102</name>
    <dbReference type="NCBI Taxonomy" id="635003"/>
    <lineage>
        <taxon>Eukaryota</taxon>
        <taxon>Sar</taxon>
        <taxon>Stramenopiles</taxon>
        <taxon>Ochrophyta</taxon>
        <taxon>Bacillariophyta</taxon>
        <taxon>Bacillariophyceae</taxon>
        <taxon>Bacillariophycidae</taxon>
        <taxon>Bacillariales</taxon>
        <taxon>Bacillariaceae</taxon>
        <taxon>Fragilariopsis</taxon>
    </lineage>
</organism>
<reference evidence="1 2" key="1">
    <citation type="submission" date="2016-09" db="EMBL/GenBank/DDBJ databases">
        <title>Extensive genetic diversity and differential bi-allelic expression allows diatom success in the polar Southern Ocean.</title>
        <authorList>
            <consortium name="DOE Joint Genome Institute"/>
            <person name="Mock T."/>
            <person name="Otillar R.P."/>
            <person name="Strauss J."/>
            <person name="Dupont C."/>
            <person name="Frickenhaus S."/>
            <person name="Maumus F."/>
            <person name="Mcmullan M."/>
            <person name="Sanges R."/>
            <person name="Schmutz J."/>
            <person name="Toseland A."/>
            <person name="Valas R."/>
            <person name="Veluchamy A."/>
            <person name="Ward B.J."/>
            <person name="Allen A."/>
            <person name="Barry K."/>
            <person name="Falciatore A."/>
            <person name="Ferrante M."/>
            <person name="Fortunato A.E."/>
            <person name="Gloeckner G."/>
            <person name="Gruber A."/>
            <person name="Hipkin R."/>
            <person name="Janech M."/>
            <person name="Kroth P."/>
            <person name="Leese F."/>
            <person name="Lindquist E."/>
            <person name="Lyon B.R."/>
            <person name="Martin J."/>
            <person name="Mayer C."/>
            <person name="Parker M."/>
            <person name="Quesneville H."/>
            <person name="Raymond J."/>
            <person name="Uhlig C."/>
            <person name="Valentin K.U."/>
            <person name="Worden A.Z."/>
            <person name="Armbrust E.V."/>
            <person name="Bowler C."/>
            <person name="Green B."/>
            <person name="Moulton V."/>
            <person name="Van Oosterhout C."/>
            <person name="Grigoriev I."/>
        </authorList>
    </citation>
    <scope>NUCLEOTIDE SEQUENCE [LARGE SCALE GENOMIC DNA]</scope>
    <source>
        <strain evidence="1 2">CCMP1102</strain>
    </source>
</reference>
<dbReference type="SUPFAM" id="SSF109604">
    <property type="entry name" value="HD-domain/PDEase-like"/>
    <property type="match status" value="1"/>
</dbReference>
<dbReference type="PIRSF" id="PIRSF035170">
    <property type="entry name" value="HD_phosphohydro"/>
    <property type="match status" value="1"/>
</dbReference>
<sequence>WFQKLYDQHNESGRYYHTMVHLWEMFQLLDILSSSIESSSTTPASSSSYYIPMAWAIFFHDVVYDPKSNQNEKDKKPLGEEDDDDDNDNDEIEFILQMQQYFLDIDMTVLGKRQNAYLQYASLIRKEFAFVPRDVYCTKRAEILETFLGDGNKKHIYLTKTFQEAFEERARSNLREEINLLRKNIIP</sequence>
<keyword evidence="2" id="KW-1185">Reference proteome</keyword>
<evidence type="ECO:0000313" key="2">
    <source>
        <dbReference type="Proteomes" id="UP000095751"/>
    </source>
</evidence>
<dbReference type="InParanoid" id="A0A1E7ES86"/>
<evidence type="ECO:0008006" key="3">
    <source>
        <dbReference type="Google" id="ProtNLM"/>
    </source>
</evidence>
<dbReference type="KEGG" id="fcy:FRACYDRAFT_151794"/>
<gene>
    <name evidence="1" type="ORF">FRACYDRAFT_151794</name>
</gene>
<accession>A0A1E7ES86</accession>
<feature type="non-terminal residue" evidence="1">
    <location>
        <position position="1"/>
    </location>
</feature>
<dbReference type="InterPro" id="IPR009218">
    <property type="entry name" value="HD_phosphohydro"/>
</dbReference>
<evidence type="ECO:0000313" key="1">
    <source>
        <dbReference type="EMBL" id="OEU08707.1"/>
    </source>
</evidence>
<dbReference type="PANTHER" id="PTHR21174:SF0">
    <property type="entry name" value="HD PHOSPHOHYDROLASE FAMILY PROTEIN-RELATED"/>
    <property type="match status" value="1"/>
</dbReference>
<dbReference type="EMBL" id="KV784379">
    <property type="protein sequence ID" value="OEU08707.1"/>
    <property type="molecule type" value="Genomic_DNA"/>
</dbReference>
<feature type="non-terminal residue" evidence="1">
    <location>
        <position position="187"/>
    </location>
</feature>
<dbReference type="PANTHER" id="PTHR21174">
    <property type="match status" value="1"/>
</dbReference>
<dbReference type="AlphaFoldDB" id="A0A1E7ES86"/>
<name>A0A1E7ES86_9STRA</name>
<protein>
    <recommendedName>
        <fullName evidence="3">HD domain-containing protein</fullName>
    </recommendedName>
</protein>